<dbReference type="OMA" id="APFYPEW"/>
<dbReference type="OrthoDB" id="9976870at2759"/>
<proteinExistence type="predicted"/>
<dbReference type="Proteomes" id="UP000191522">
    <property type="component" value="Unassembled WGS sequence"/>
</dbReference>
<protein>
    <submittedName>
        <fullName evidence="1">Uncharacterized protein</fullName>
    </submittedName>
</protein>
<comment type="caution">
    <text evidence="1">The sequence shown here is derived from an EMBL/GenBank/DDBJ whole genome shotgun (WGS) entry which is preliminary data.</text>
</comment>
<reference evidence="2" key="1">
    <citation type="journal article" date="2017" name="Nat. Microbiol.">
        <title>Global analysis of biosynthetic gene clusters reveals vast potential of secondary metabolite production in Penicillium species.</title>
        <authorList>
            <person name="Nielsen J.C."/>
            <person name="Grijseels S."/>
            <person name="Prigent S."/>
            <person name="Ji B."/>
            <person name="Dainat J."/>
            <person name="Nielsen K.F."/>
            <person name="Frisvad J.C."/>
            <person name="Workman M."/>
            <person name="Nielsen J."/>
        </authorList>
    </citation>
    <scope>NUCLEOTIDE SEQUENCE [LARGE SCALE GENOMIC DNA]</scope>
    <source>
        <strain evidence="2">IBT 11843</strain>
    </source>
</reference>
<evidence type="ECO:0000313" key="1">
    <source>
        <dbReference type="EMBL" id="OQD70365.1"/>
    </source>
</evidence>
<gene>
    <name evidence="1" type="ORF">PENDEC_c024G06995</name>
</gene>
<name>A0A1V6P098_PENDC</name>
<keyword evidence="2" id="KW-1185">Reference proteome</keyword>
<dbReference type="STRING" id="69771.A0A1V6P098"/>
<dbReference type="EMBL" id="MDYL01000024">
    <property type="protein sequence ID" value="OQD70365.1"/>
    <property type="molecule type" value="Genomic_DNA"/>
</dbReference>
<dbReference type="Gene3D" id="2.60.120.10">
    <property type="entry name" value="Jelly Rolls"/>
    <property type="match status" value="1"/>
</dbReference>
<sequence length="239" mass="27306">MAPSDADKMVYSDSDARVEVLKNAVSGRLIHHPERSFALEVTLDLVKGADFFCHKPPMHFHVQKEYIESIQGSLGLEIDGREVVLTPGDGPYSIKPYKDHRSYPLSLDRQEDGNTVVKFLLSGEKTDSMFELSPVFFENWYRYQDDVVVNGAKIDLIQLFSTFDAGGTYISLPWWVPFGQTVSRTMGLVVGRWVGGLLGYQPFYRQWTSDWALACQKMESSFFQRRFADRSKETDTYSN</sequence>
<evidence type="ECO:0000313" key="2">
    <source>
        <dbReference type="Proteomes" id="UP000191522"/>
    </source>
</evidence>
<organism evidence="1 2">
    <name type="scientific">Penicillium decumbens</name>
    <dbReference type="NCBI Taxonomy" id="69771"/>
    <lineage>
        <taxon>Eukaryota</taxon>
        <taxon>Fungi</taxon>
        <taxon>Dikarya</taxon>
        <taxon>Ascomycota</taxon>
        <taxon>Pezizomycotina</taxon>
        <taxon>Eurotiomycetes</taxon>
        <taxon>Eurotiomycetidae</taxon>
        <taxon>Eurotiales</taxon>
        <taxon>Aspergillaceae</taxon>
        <taxon>Penicillium</taxon>
    </lineage>
</organism>
<dbReference type="AlphaFoldDB" id="A0A1V6P098"/>
<dbReference type="InterPro" id="IPR014710">
    <property type="entry name" value="RmlC-like_jellyroll"/>
</dbReference>
<accession>A0A1V6P098</accession>